<dbReference type="EC" id="3.1.-.-" evidence="9"/>
<keyword evidence="7 9" id="KW-0378">Hydrolase</keyword>
<evidence type="ECO:0000256" key="4">
    <source>
        <dbReference type="ARBA" id="ARBA00022722"/>
    </source>
</evidence>
<keyword evidence="8 9" id="KW-0862">Zinc</keyword>
<evidence type="ECO:0000313" key="11">
    <source>
        <dbReference type="Proteomes" id="UP001483337"/>
    </source>
</evidence>
<evidence type="ECO:0000256" key="6">
    <source>
        <dbReference type="ARBA" id="ARBA00022759"/>
    </source>
</evidence>
<keyword evidence="2 9" id="KW-0690">Ribosome biogenesis</keyword>
<keyword evidence="6 9" id="KW-0255">Endonuclease</keyword>
<dbReference type="InterPro" id="IPR002036">
    <property type="entry name" value="YbeY"/>
</dbReference>
<comment type="similarity">
    <text evidence="1 9">Belongs to the endoribonuclease YbeY family.</text>
</comment>
<dbReference type="RefSeq" id="WP_353929838.1">
    <property type="nucleotide sequence ID" value="NZ_CP150886.1"/>
</dbReference>
<dbReference type="InterPro" id="IPR023091">
    <property type="entry name" value="MetalPrtase_cat_dom_sf_prd"/>
</dbReference>
<proteinExistence type="inferred from homology"/>
<comment type="cofactor">
    <cofactor evidence="9">
        <name>Zn(2+)</name>
        <dbReference type="ChEBI" id="CHEBI:29105"/>
    </cofactor>
    <text evidence="9">Binds 1 zinc ion.</text>
</comment>
<evidence type="ECO:0000313" key="10">
    <source>
        <dbReference type="EMBL" id="WZB86924.1"/>
    </source>
</evidence>
<evidence type="ECO:0000256" key="9">
    <source>
        <dbReference type="HAMAP-Rule" id="MF_00009"/>
    </source>
</evidence>
<feature type="binding site" evidence="9">
    <location>
        <position position="144"/>
    </location>
    <ligand>
        <name>Zn(2+)</name>
        <dbReference type="ChEBI" id="CHEBI:29105"/>
        <note>catalytic</note>
    </ligand>
</feature>
<evidence type="ECO:0000256" key="5">
    <source>
        <dbReference type="ARBA" id="ARBA00022723"/>
    </source>
</evidence>
<dbReference type="Gene3D" id="3.40.390.30">
    <property type="entry name" value="Metalloproteases ('zincins'), catalytic domain"/>
    <property type="match status" value="1"/>
</dbReference>
<keyword evidence="3 9" id="KW-0698">rRNA processing</keyword>
<evidence type="ECO:0000256" key="2">
    <source>
        <dbReference type="ARBA" id="ARBA00022517"/>
    </source>
</evidence>
<accession>A0ABZ2UNS6</accession>
<dbReference type="HAMAP" id="MF_00009">
    <property type="entry name" value="Endoribonucl_YbeY"/>
    <property type="match status" value="1"/>
</dbReference>
<keyword evidence="9" id="KW-0963">Cytoplasm</keyword>
<gene>
    <name evidence="9 10" type="primary">ybeY</name>
    <name evidence="10" type="ORF">WJM97_16235</name>
</gene>
<dbReference type="EMBL" id="CP150886">
    <property type="protein sequence ID" value="WZB86924.1"/>
    <property type="molecule type" value="Genomic_DNA"/>
</dbReference>
<keyword evidence="11" id="KW-1185">Reference proteome</keyword>
<keyword evidence="5 9" id="KW-0479">Metal-binding</keyword>
<dbReference type="PANTHER" id="PTHR46986:SF1">
    <property type="entry name" value="ENDORIBONUCLEASE YBEY, CHLOROPLASTIC"/>
    <property type="match status" value="1"/>
</dbReference>
<protein>
    <recommendedName>
        <fullName evidence="9">Endoribonuclease YbeY</fullName>
        <ecNumber evidence="9">3.1.-.-</ecNumber>
    </recommendedName>
</protein>
<name>A0ABZ2UNS6_9CYAN</name>
<dbReference type="Pfam" id="PF02130">
    <property type="entry name" value="YbeY"/>
    <property type="match status" value="1"/>
</dbReference>
<evidence type="ECO:0000256" key="8">
    <source>
        <dbReference type="ARBA" id="ARBA00022833"/>
    </source>
</evidence>
<dbReference type="PANTHER" id="PTHR46986">
    <property type="entry name" value="ENDORIBONUCLEASE YBEY, CHLOROPLASTIC"/>
    <property type="match status" value="1"/>
</dbReference>
<organism evidence="10 11">
    <name type="scientific">Okeanomitos corallinicola TIOX110</name>
    <dbReference type="NCBI Taxonomy" id="3133117"/>
    <lineage>
        <taxon>Bacteria</taxon>
        <taxon>Bacillati</taxon>
        <taxon>Cyanobacteriota</taxon>
        <taxon>Cyanophyceae</taxon>
        <taxon>Nostocales</taxon>
        <taxon>Aphanizomenonaceae</taxon>
        <taxon>Okeanomitos</taxon>
    </lineage>
</organism>
<dbReference type="Proteomes" id="UP001483337">
    <property type="component" value="Chromosome"/>
</dbReference>
<evidence type="ECO:0000256" key="1">
    <source>
        <dbReference type="ARBA" id="ARBA00010875"/>
    </source>
</evidence>
<evidence type="ECO:0000256" key="7">
    <source>
        <dbReference type="ARBA" id="ARBA00022801"/>
    </source>
</evidence>
<dbReference type="SUPFAM" id="SSF55486">
    <property type="entry name" value="Metalloproteases ('zincins'), catalytic domain"/>
    <property type="match status" value="1"/>
</dbReference>
<comment type="subcellular location">
    <subcellularLocation>
        <location evidence="9">Cytoplasm</location>
    </subcellularLocation>
</comment>
<keyword evidence="4 9" id="KW-0540">Nuclease</keyword>
<reference evidence="10 11" key="1">
    <citation type="submission" date="2024-04" db="EMBL/GenBank/DDBJ databases">
        <title>Okeanomitos corallinicola gen. &amp; sp. nov. (Nostocales, Cyanobacteria), a new toxic marine heterocyst-forming cyanobacterium from a coral reef.</title>
        <authorList>
            <person name="Li H."/>
            <person name="Li R."/>
            <person name="Kang J."/>
            <person name="Hii K.S."/>
            <person name="Mohamed H.F."/>
            <person name="Xu X."/>
            <person name="Luo Z."/>
        </authorList>
    </citation>
    <scope>NUCLEOTIDE SEQUENCE [LARGE SCALE GENOMIC DNA]</scope>
    <source>
        <strain evidence="10 11">TIOX110</strain>
    </source>
</reference>
<feature type="binding site" evidence="9">
    <location>
        <position position="150"/>
    </location>
    <ligand>
        <name>Zn(2+)</name>
        <dbReference type="ChEBI" id="CHEBI:29105"/>
        <note>catalytic</note>
    </ligand>
</feature>
<evidence type="ECO:0000256" key="3">
    <source>
        <dbReference type="ARBA" id="ARBA00022552"/>
    </source>
</evidence>
<sequence length="177" mass="20195">MHPQLELFIENCCPEISPEIPTNQDNTHLPISNQTWETWFNQWLEILITELPPASSYEIGLRLTNDAQIQELNAQYRQQNKPTDVLAFAALENDFPQTEEMLVSQPLYLGDIIVSIDTAKRQSQQQQHSLTTELAWLTAHGLLHVLGWDHPDEDSLQQMLGKQVTLLEAVGIIIDVE</sequence>
<dbReference type="NCBIfam" id="TIGR00043">
    <property type="entry name" value="rRNA maturation RNase YbeY"/>
    <property type="match status" value="1"/>
</dbReference>
<feature type="binding site" evidence="9">
    <location>
        <position position="140"/>
    </location>
    <ligand>
        <name>Zn(2+)</name>
        <dbReference type="ChEBI" id="CHEBI:29105"/>
        <note>catalytic</note>
    </ligand>
</feature>
<comment type="function">
    <text evidence="9">Single strand-specific metallo-endoribonuclease involved in late-stage 70S ribosome quality control and in maturation of the 3' terminus of the 16S rRNA.</text>
</comment>